<feature type="domain" description="G-protein coupled receptors family 1 profile" evidence="18">
    <location>
        <begin position="69"/>
        <end position="324"/>
    </location>
</feature>
<dbReference type="SUPFAM" id="SSF81321">
    <property type="entry name" value="Family A G protein-coupled receptor-like"/>
    <property type="match status" value="1"/>
</dbReference>
<dbReference type="Gene3D" id="1.20.1070.10">
    <property type="entry name" value="Rhodopsin 7-helix transmembrane proteins"/>
    <property type="match status" value="1"/>
</dbReference>
<dbReference type="GO" id="GO:0001525">
    <property type="term" value="P:angiogenesis"/>
    <property type="evidence" value="ECO:0007669"/>
    <property type="project" value="UniProtKB-KW"/>
</dbReference>
<dbReference type="GO" id="GO:0006955">
    <property type="term" value="P:immune response"/>
    <property type="evidence" value="ECO:0007669"/>
    <property type="project" value="TreeGrafter"/>
</dbReference>
<organism evidence="19 20">
    <name type="scientific">Scleropages formosus</name>
    <name type="common">Asian bonytongue</name>
    <name type="synonym">Osteoglossum formosum</name>
    <dbReference type="NCBI Taxonomy" id="113540"/>
    <lineage>
        <taxon>Eukaryota</taxon>
        <taxon>Metazoa</taxon>
        <taxon>Chordata</taxon>
        <taxon>Craniata</taxon>
        <taxon>Vertebrata</taxon>
        <taxon>Euteleostomi</taxon>
        <taxon>Actinopterygii</taxon>
        <taxon>Neopterygii</taxon>
        <taxon>Teleostei</taxon>
        <taxon>Osteoglossocephala</taxon>
        <taxon>Osteoglossomorpha</taxon>
        <taxon>Osteoglossiformes</taxon>
        <taxon>Osteoglossidae</taxon>
        <taxon>Scleropages</taxon>
    </lineage>
</organism>
<evidence type="ECO:0000256" key="1">
    <source>
        <dbReference type="ARBA" id="ARBA00004651"/>
    </source>
</evidence>
<evidence type="ECO:0000256" key="9">
    <source>
        <dbReference type="ARBA" id="ARBA00023040"/>
    </source>
</evidence>
<feature type="transmembrane region" description="Helical" evidence="17">
    <location>
        <begin position="90"/>
        <end position="108"/>
    </location>
</feature>
<dbReference type="PRINTS" id="PR00657">
    <property type="entry name" value="CCCHEMOKINER"/>
</dbReference>
<keyword evidence="13" id="KW-0325">Glycoprotein</keyword>
<dbReference type="Proteomes" id="UP000694397">
    <property type="component" value="Chromosome 18"/>
</dbReference>
<reference evidence="19" key="2">
    <citation type="submission" date="2025-08" db="UniProtKB">
        <authorList>
            <consortium name="Ensembl"/>
        </authorList>
    </citation>
    <scope>IDENTIFICATION</scope>
</reference>
<keyword evidence="7 16" id="KW-0812">Transmembrane</keyword>
<dbReference type="GO" id="GO:0019722">
    <property type="term" value="P:calcium-mediated signaling"/>
    <property type="evidence" value="ECO:0007669"/>
    <property type="project" value="TreeGrafter"/>
</dbReference>
<dbReference type="GO" id="GO:0016493">
    <property type="term" value="F:C-C chemokine receptor activity"/>
    <property type="evidence" value="ECO:0007669"/>
    <property type="project" value="TreeGrafter"/>
</dbReference>
<evidence type="ECO:0000256" key="5">
    <source>
        <dbReference type="ARBA" id="ARBA00022641"/>
    </source>
</evidence>
<reference evidence="19" key="3">
    <citation type="submission" date="2025-09" db="UniProtKB">
        <authorList>
            <consortium name="Ensembl"/>
        </authorList>
    </citation>
    <scope>IDENTIFICATION</scope>
</reference>
<keyword evidence="3" id="KW-1003">Cell membrane</keyword>
<protein>
    <recommendedName>
        <fullName evidence="2">C-X-C chemokine receptor type 3</fullName>
    </recommendedName>
    <alternativeName>
        <fullName evidence="15">Interferon-inducible protein 10 receptor</fullName>
    </alternativeName>
</protein>
<dbReference type="PRINTS" id="PR01532">
    <property type="entry name" value="CXCCHMKINER3"/>
</dbReference>
<evidence type="ECO:0000256" key="2">
    <source>
        <dbReference type="ARBA" id="ARBA00020038"/>
    </source>
</evidence>
<feature type="transmembrane region" description="Helical" evidence="17">
    <location>
        <begin position="299"/>
        <end position="327"/>
    </location>
</feature>
<dbReference type="Ensembl" id="ENSSFOT00015062962.1">
    <property type="protein sequence ID" value="ENSSFOP00015064385.1"/>
    <property type="gene ID" value="ENSSFOG00015021987.2"/>
</dbReference>
<dbReference type="InterPro" id="IPR050119">
    <property type="entry name" value="CCR1-9-like"/>
</dbReference>
<keyword evidence="14 16" id="KW-0807">Transducer</keyword>
<dbReference type="PANTHER" id="PTHR10489:SF671">
    <property type="entry name" value="C-X-C CHEMOKINE RECEPTOR TYPE 3"/>
    <property type="match status" value="1"/>
</dbReference>
<evidence type="ECO:0000256" key="16">
    <source>
        <dbReference type="RuleBase" id="RU000688"/>
    </source>
</evidence>
<evidence type="ECO:0000256" key="6">
    <source>
        <dbReference type="ARBA" id="ARBA00022657"/>
    </source>
</evidence>
<evidence type="ECO:0000259" key="18">
    <source>
        <dbReference type="PROSITE" id="PS50262"/>
    </source>
</evidence>
<evidence type="ECO:0000256" key="3">
    <source>
        <dbReference type="ARBA" id="ARBA00022475"/>
    </source>
</evidence>
<dbReference type="InterPro" id="IPR004070">
    <property type="entry name" value="Chemokine_CXCR3"/>
</dbReference>
<dbReference type="PRINTS" id="PR00237">
    <property type="entry name" value="GPCRRHODOPSN"/>
</dbReference>
<evidence type="ECO:0000256" key="17">
    <source>
        <dbReference type="SAM" id="Phobius"/>
    </source>
</evidence>
<dbReference type="GO" id="GO:0060326">
    <property type="term" value="P:cell chemotaxis"/>
    <property type="evidence" value="ECO:0007669"/>
    <property type="project" value="TreeGrafter"/>
</dbReference>
<proteinExistence type="inferred from homology"/>
<dbReference type="PROSITE" id="PS00237">
    <property type="entry name" value="G_PROTEIN_RECEP_F1_1"/>
    <property type="match status" value="1"/>
</dbReference>
<keyword evidence="4" id="KW-0145">Chemotaxis</keyword>
<dbReference type="GO" id="GO:0009897">
    <property type="term" value="C:external side of plasma membrane"/>
    <property type="evidence" value="ECO:0007669"/>
    <property type="project" value="TreeGrafter"/>
</dbReference>
<evidence type="ECO:0000256" key="12">
    <source>
        <dbReference type="ARBA" id="ARBA00023170"/>
    </source>
</evidence>
<dbReference type="GO" id="GO:0016494">
    <property type="term" value="F:C-X-C chemokine receptor activity"/>
    <property type="evidence" value="ECO:0007669"/>
    <property type="project" value="InterPro"/>
</dbReference>
<evidence type="ECO:0000256" key="7">
    <source>
        <dbReference type="ARBA" id="ARBA00022692"/>
    </source>
</evidence>
<feature type="transmembrane region" description="Helical" evidence="17">
    <location>
        <begin position="167"/>
        <end position="189"/>
    </location>
</feature>
<evidence type="ECO:0000256" key="15">
    <source>
        <dbReference type="ARBA" id="ARBA00030908"/>
    </source>
</evidence>
<feature type="transmembrane region" description="Helical" evidence="17">
    <location>
        <begin position="222"/>
        <end position="247"/>
    </location>
</feature>
<dbReference type="GO" id="GO:0019957">
    <property type="term" value="F:C-C chemokine binding"/>
    <property type="evidence" value="ECO:0007669"/>
    <property type="project" value="TreeGrafter"/>
</dbReference>
<sequence>MQATITLTLEDLQDLLLNSSDDDFGDNESISTSDTCCTGRVCMTETAAELEAVFIPVLYSLALIVGLLGNGLVLAVLCQLRRSWSITDTFILHLLVADTLLLFTLPFWAAEIAQGWSFGTPLCKLMGAIFKVNFYCGIFLLTCISLDRYLSIVHAVQMYSRGKSWKVHASCLGVWLICLLLSIPDWIFLQQLEDERSKTVKCTYNYLAYKTSVKDWQEASRWLYHIVGFIIPSIIMVFCYSSILLRLFRGSQGFKKQRAIRVILVLVLAFFICWTPYNITLIVDTLHANRTLNETCESTIILELLLSATAALGYIHCCLNPILYAFVGGRFRHHLLQMLKLVMTSCWQLRSHHIGFVFSFAQNKCFYFSCKTAPFISVYRQMTFCCVEVRCGYYPSIQRM</sequence>
<keyword evidence="6" id="KW-0037">Angiogenesis</keyword>
<dbReference type="InterPro" id="IPR000276">
    <property type="entry name" value="GPCR_Rhodpsn"/>
</dbReference>
<evidence type="ECO:0000256" key="10">
    <source>
        <dbReference type="ARBA" id="ARBA00023136"/>
    </source>
</evidence>
<keyword evidence="9 16" id="KW-0297">G-protein coupled receptor</keyword>
<dbReference type="GO" id="GO:0007204">
    <property type="term" value="P:positive regulation of cytosolic calcium ion concentration"/>
    <property type="evidence" value="ECO:0007669"/>
    <property type="project" value="TreeGrafter"/>
</dbReference>
<keyword evidence="12 16" id="KW-0675">Receptor</keyword>
<keyword evidence="5" id="KW-0765">Sulfation</keyword>
<evidence type="ECO:0000313" key="20">
    <source>
        <dbReference type="Proteomes" id="UP000694397"/>
    </source>
</evidence>
<feature type="transmembrane region" description="Helical" evidence="17">
    <location>
        <begin position="53"/>
        <end position="78"/>
    </location>
</feature>
<evidence type="ECO:0000256" key="8">
    <source>
        <dbReference type="ARBA" id="ARBA00022989"/>
    </source>
</evidence>
<keyword evidence="11" id="KW-1015">Disulfide bond</keyword>
<dbReference type="AlphaFoldDB" id="A0A8C9VS18"/>
<dbReference type="GeneTree" id="ENSGT01050000244848"/>
<dbReference type="PROSITE" id="PS50262">
    <property type="entry name" value="G_PROTEIN_RECEP_F1_2"/>
    <property type="match status" value="1"/>
</dbReference>
<dbReference type="PANTHER" id="PTHR10489">
    <property type="entry name" value="CELL ADHESION MOLECULE"/>
    <property type="match status" value="1"/>
</dbReference>
<keyword evidence="8 17" id="KW-1133">Transmembrane helix</keyword>
<evidence type="ECO:0000256" key="4">
    <source>
        <dbReference type="ARBA" id="ARBA00022500"/>
    </source>
</evidence>
<feature type="transmembrane region" description="Helical" evidence="17">
    <location>
        <begin position="128"/>
        <end position="146"/>
    </location>
</feature>
<comment type="similarity">
    <text evidence="16">Belongs to the G-protein coupled receptor 1 family.</text>
</comment>
<comment type="subcellular location">
    <subcellularLocation>
        <location evidence="1">Cell membrane</location>
        <topology evidence="1">Multi-pass membrane protein</topology>
    </subcellularLocation>
</comment>
<dbReference type="InterPro" id="IPR000355">
    <property type="entry name" value="Chemokine_rcpt"/>
</dbReference>
<reference evidence="19 20" key="1">
    <citation type="submission" date="2019-04" db="EMBL/GenBank/DDBJ databases">
        <authorList>
            <consortium name="Wellcome Sanger Institute Data Sharing"/>
        </authorList>
    </citation>
    <scope>NUCLEOTIDE SEQUENCE [LARGE SCALE GENOMIC DNA]</scope>
</reference>
<dbReference type="GO" id="GO:0002685">
    <property type="term" value="P:regulation of leukocyte migration"/>
    <property type="evidence" value="ECO:0007669"/>
    <property type="project" value="InterPro"/>
</dbReference>
<evidence type="ECO:0000256" key="11">
    <source>
        <dbReference type="ARBA" id="ARBA00023157"/>
    </source>
</evidence>
<name>A0A8C9VS18_SCLFO</name>
<dbReference type="InterPro" id="IPR017452">
    <property type="entry name" value="GPCR_Rhodpsn_7TM"/>
</dbReference>
<dbReference type="Pfam" id="PF00001">
    <property type="entry name" value="7tm_1"/>
    <property type="match status" value="1"/>
</dbReference>
<dbReference type="OrthoDB" id="9818824at2759"/>
<accession>A0A8C9VS18</accession>
<feature type="transmembrane region" description="Helical" evidence="17">
    <location>
        <begin position="259"/>
        <end position="279"/>
    </location>
</feature>
<dbReference type="GO" id="GO:0006954">
    <property type="term" value="P:inflammatory response"/>
    <property type="evidence" value="ECO:0007669"/>
    <property type="project" value="InterPro"/>
</dbReference>
<evidence type="ECO:0000313" key="19">
    <source>
        <dbReference type="Ensembl" id="ENSSFOP00015064385.1"/>
    </source>
</evidence>
<keyword evidence="20" id="KW-1185">Reference proteome</keyword>
<evidence type="ECO:0000256" key="13">
    <source>
        <dbReference type="ARBA" id="ARBA00023180"/>
    </source>
</evidence>
<dbReference type="CDD" id="cd15180">
    <property type="entry name" value="7tmA_CXCR3"/>
    <property type="match status" value="1"/>
</dbReference>
<evidence type="ECO:0000256" key="14">
    <source>
        <dbReference type="ARBA" id="ARBA00023224"/>
    </source>
</evidence>
<keyword evidence="10 17" id="KW-0472">Membrane</keyword>